<organism evidence="1">
    <name type="scientific">Arundo donax</name>
    <name type="common">Giant reed</name>
    <name type="synonym">Donax arundinaceus</name>
    <dbReference type="NCBI Taxonomy" id="35708"/>
    <lineage>
        <taxon>Eukaryota</taxon>
        <taxon>Viridiplantae</taxon>
        <taxon>Streptophyta</taxon>
        <taxon>Embryophyta</taxon>
        <taxon>Tracheophyta</taxon>
        <taxon>Spermatophyta</taxon>
        <taxon>Magnoliopsida</taxon>
        <taxon>Liliopsida</taxon>
        <taxon>Poales</taxon>
        <taxon>Poaceae</taxon>
        <taxon>PACMAD clade</taxon>
        <taxon>Arundinoideae</taxon>
        <taxon>Arundineae</taxon>
        <taxon>Arundo</taxon>
    </lineage>
</organism>
<evidence type="ECO:0000313" key="1">
    <source>
        <dbReference type="EMBL" id="JAE31529.1"/>
    </source>
</evidence>
<accession>A0A0A9H6V6</accession>
<dbReference type="AlphaFoldDB" id="A0A0A9H6V6"/>
<reference evidence="1" key="1">
    <citation type="submission" date="2014-09" db="EMBL/GenBank/DDBJ databases">
        <authorList>
            <person name="Magalhaes I.L.F."/>
            <person name="Oliveira U."/>
            <person name="Santos F.R."/>
            <person name="Vidigal T.H.D.A."/>
            <person name="Brescovit A.D."/>
            <person name="Santos A.J."/>
        </authorList>
    </citation>
    <scope>NUCLEOTIDE SEQUENCE</scope>
    <source>
        <tissue evidence="1">Shoot tissue taken approximately 20 cm above the soil surface</tissue>
    </source>
</reference>
<proteinExistence type="predicted"/>
<name>A0A0A9H6V6_ARUDO</name>
<protein>
    <submittedName>
        <fullName evidence="1">Uncharacterized protein</fullName>
    </submittedName>
</protein>
<dbReference type="EMBL" id="GBRH01166367">
    <property type="protein sequence ID" value="JAE31529.1"/>
    <property type="molecule type" value="Transcribed_RNA"/>
</dbReference>
<reference evidence="1" key="2">
    <citation type="journal article" date="2015" name="Data Brief">
        <title>Shoot transcriptome of the giant reed, Arundo donax.</title>
        <authorList>
            <person name="Barrero R.A."/>
            <person name="Guerrero F.D."/>
            <person name="Moolhuijzen P."/>
            <person name="Goolsby J.A."/>
            <person name="Tidwell J."/>
            <person name="Bellgard S.E."/>
            <person name="Bellgard M.I."/>
        </authorList>
    </citation>
    <scope>NUCLEOTIDE SEQUENCE</scope>
    <source>
        <tissue evidence="1">Shoot tissue taken approximately 20 cm above the soil surface</tissue>
    </source>
</reference>
<sequence>MGDVRFGGIVANFGSGGLGIRCFAGRGWVGLLWSPATVVLLLPFRRICLNHLELGLCFG</sequence>